<dbReference type="RefSeq" id="WP_104518911.1">
    <property type="nucleotide sequence ID" value="NZ_NHRY01000113.1"/>
</dbReference>
<comment type="caution">
    <text evidence="2">The sequence shown here is derived from an EMBL/GenBank/DDBJ whole genome shotgun (WGS) entry which is preliminary data.</text>
</comment>
<feature type="compositionally biased region" description="Pro residues" evidence="1">
    <location>
        <begin position="66"/>
        <end position="75"/>
    </location>
</feature>
<sequence>MIHYQLRCSQDHSFDGWFKDSATFEKQAQLGLIDCPECGSTEVERALMAPALARREARREAVPAPVEAPQPPTPAAEPAVQPAKVAGGRIPAQMVALLQRMRAEVERTCDYVGNDFAEEARKMHRGEVEHRGIYGETSEEQAESLAEEGINVARIPWVPRADG</sequence>
<reference evidence="2 3" key="1">
    <citation type="journal article" date="2018" name="Arch. Microbiol.">
        <title>New insights into the metabolic potential of the phototrophic purple bacterium Rhodopila globiformis DSM 161(T) from its draft genome sequence and evidence for a vanadium-dependent nitrogenase.</title>
        <authorList>
            <person name="Imhoff J.F."/>
            <person name="Rahn T."/>
            <person name="Kunzel S."/>
            <person name="Neulinger S.C."/>
        </authorList>
    </citation>
    <scope>NUCLEOTIDE SEQUENCE [LARGE SCALE GENOMIC DNA]</scope>
    <source>
        <strain evidence="2 3">DSM 161</strain>
    </source>
</reference>
<evidence type="ECO:0000313" key="2">
    <source>
        <dbReference type="EMBL" id="PPQ34401.1"/>
    </source>
</evidence>
<proteinExistence type="predicted"/>
<gene>
    <name evidence="2" type="ORF">CCS01_11050</name>
</gene>
<feature type="region of interest" description="Disordered" evidence="1">
    <location>
        <begin position="58"/>
        <end position="82"/>
    </location>
</feature>
<dbReference type="EMBL" id="NHRY01000113">
    <property type="protein sequence ID" value="PPQ34401.1"/>
    <property type="molecule type" value="Genomic_DNA"/>
</dbReference>
<organism evidence="2 3">
    <name type="scientific">Rhodopila globiformis</name>
    <name type="common">Rhodopseudomonas globiformis</name>
    <dbReference type="NCBI Taxonomy" id="1071"/>
    <lineage>
        <taxon>Bacteria</taxon>
        <taxon>Pseudomonadati</taxon>
        <taxon>Pseudomonadota</taxon>
        <taxon>Alphaproteobacteria</taxon>
        <taxon>Acetobacterales</taxon>
        <taxon>Acetobacteraceae</taxon>
        <taxon>Rhodopila</taxon>
    </lineage>
</organism>
<evidence type="ECO:0000313" key="3">
    <source>
        <dbReference type="Proteomes" id="UP000239724"/>
    </source>
</evidence>
<dbReference type="Proteomes" id="UP000239724">
    <property type="component" value="Unassembled WGS sequence"/>
</dbReference>
<dbReference type="OrthoDB" id="9799894at2"/>
<dbReference type="Pfam" id="PF06676">
    <property type="entry name" value="DUF1178"/>
    <property type="match status" value="1"/>
</dbReference>
<evidence type="ECO:0000256" key="1">
    <source>
        <dbReference type="SAM" id="MobiDB-lite"/>
    </source>
</evidence>
<dbReference type="PIRSF" id="PIRSF032131">
    <property type="entry name" value="UCP032131"/>
    <property type="match status" value="1"/>
</dbReference>
<dbReference type="InterPro" id="IPR009562">
    <property type="entry name" value="DUF1178"/>
</dbReference>
<dbReference type="AlphaFoldDB" id="A0A2S6NIC8"/>
<keyword evidence="3" id="KW-1185">Reference proteome</keyword>
<protein>
    <submittedName>
        <fullName evidence="2">Uncharacterized protein</fullName>
    </submittedName>
</protein>
<name>A0A2S6NIC8_RHOGL</name>
<accession>A0A2S6NIC8</accession>